<dbReference type="SMART" id="SM00858">
    <property type="entry name" value="SAF"/>
    <property type="match status" value="1"/>
</dbReference>
<dbReference type="InterPro" id="IPR039246">
    <property type="entry name" value="Flagellar_FlgA"/>
</dbReference>
<dbReference type="InterPro" id="IPR041231">
    <property type="entry name" value="FlgA_N"/>
</dbReference>
<dbReference type="EMBL" id="SACT01000001">
    <property type="protein sequence ID" value="RVT54336.1"/>
    <property type="molecule type" value="Genomic_DNA"/>
</dbReference>
<accession>A0A3S2W002</accession>
<dbReference type="GO" id="GO:0044780">
    <property type="term" value="P:bacterial-type flagellum assembly"/>
    <property type="evidence" value="ECO:0007669"/>
    <property type="project" value="InterPro"/>
</dbReference>
<organism evidence="6 7">
    <name type="scientific">Rubrivivax albus</name>
    <dbReference type="NCBI Taxonomy" id="2499835"/>
    <lineage>
        <taxon>Bacteria</taxon>
        <taxon>Pseudomonadati</taxon>
        <taxon>Pseudomonadota</taxon>
        <taxon>Betaproteobacteria</taxon>
        <taxon>Burkholderiales</taxon>
        <taxon>Sphaerotilaceae</taxon>
        <taxon>Rubrivivax</taxon>
    </lineage>
</organism>
<dbReference type="NCBIfam" id="TIGR03170">
    <property type="entry name" value="flgA_cterm"/>
    <property type="match status" value="1"/>
</dbReference>
<sequence length="261" mass="27633">MFRNPALPFAPARRCRARRAITLVAALVTSLVAPGMAAAAPGPDADSGVITTDLARTLASWTSEQAHAGAAAAAGSVRVEVQLGRLDPRLRLAPCARIEPYLPGNSRPWGRTRVGLRCVDGPTRWNVFLPVQVQVFGPATVLNTPLPAGAEILPEHLTEAEVDWADGRQPVVTDPEQLIGRRLTRALSAGEPLRATDLQRAVWFQAGDTVKLVAVGPGFEVSAQGQALARGIDGQTVRVRTAGGRIVSGTAVAERRVEMPL</sequence>
<dbReference type="Pfam" id="PF13144">
    <property type="entry name" value="ChapFlgA"/>
    <property type="match status" value="1"/>
</dbReference>
<dbReference type="Pfam" id="PF17656">
    <property type="entry name" value="ChapFlgA_N"/>
    <property type="match status" value="1"/>
</dbReference>
<dbReference type="CDD" id="cd11614">
    <property type="entry name" value="SAF_CpaB_FlgA_like"/>
    <property type="match status" value="1"/>
</dbReference>
<proteinExistence type="predicted"/>
<evidence type="ECO:0000259" key="5">
    <source>
        <dbReference type="SMART" id="SM00858"/>
    </source>
</evidence>
<dbReference type="AlphaFoldDB" id="A0A3S2W002"/>
<evidence type="ECO:0000256" key="4">
    <source>
        <dbReference type="SAM" id="SignalP"/>
    </source>
</evidence>
<dbReference type="Gene3D" id="2.30.30.760">
    <property type="match status" value="1"/>
</dbReference>
<dbReference type="PANTHER" id="PTHR36307:SF1">
    <property type="entry name" value="FLAGELLA BASAL BODY P-RING FORMATION PROTEIN FLGA"/>
    <property type="match status" value="1"/>
</dbReference>
<dbReference type="Gene3D" id="3.90.1210.10">
    <property type="entry name" value="Antifreeze-like/N-acetylneuraminic acid synthase C-terminal domain"/>
    <property type="match status" value="1"/>
</dbReference>
<keyword evidence="6" id="KW-0966">Cell projection</keyword>
<keyword evidence="6" id="KW-0969">Cilium</keyword>
<evidence type="ECO:0000256" key="3">
    <source>
        <dbReference type="ARBA" id="ARBA00022764"/>
    </source>
</evidence>
<keyword evidence="6" id="KW-0282">Flagellum</keyword>
<dbReference type="Proteomes" id="UP000288178">
    <property type="component" value="Unassembled WGS sequence"/>
</dbReference>
<dbReference type="InterPro" id="IPR013974">
    <property type="entry name" value="SAF"/>
</dbReference>
<evidence type="ECO:0000313" key="7">
    <source>
        <dbReference type="Proteomes" id="UP000288178"/>
    </source>
</evidence>
<evidence type="ECO:0000256" key="1">
    <source>
        <dbReference type="ARBA" id="ARBA00004418"/>
    </source>
</evidence>
<keyword evidence="7" id="KW-1185">Reference proteome</keyword>
<evidence type="ECO:0000313" key="6">
    <source>
        <dbReference type="EMBL" id="RVT54336.1"/>
    </source>
</evidence>
<gene>
    <name evidence="6" type="primary">flgA</name>
    <name evidence="6" type="ORF">ENE75_05670</name>
</gene>
<protein>
    <submittedName>
        <fullName evidence="6">Flagellar basal body P-ring formation protein FlgA</fullName>
    </submittedName>
</protein>
<keyword evidence="2 4" id="KW-0732">Signal</keyword>
<feature type="chain" id="PRO_5018592908" evidence="4">
    <location>
        <begin position="40"/>
        <end position="261"/>
    </location>
</feature>
<feature type="domain" description="SAF" evidence="5">
    <location>
        <begin position="137"/>
        <end position="199"/>
    </location>
</feature>
<comment type="subcellular location">
    <subcellularLocation>
        <location evidence="1">Periplasm</location>
    </subcellularLocation>
</comment>
<name>A0A3S2W002_9BURK</name>
<dbReference type="RefSeq" id="WP_128196433.1">
    <property type="nucleotide sequence ID" value="NZ_SACT01000001.1"/>
</dbReference>
<dbReference type="GO" id="GO:0042597">
    <property type="term" value="C:periplasmic space"/>
    <property type="evidence" value="ECO:0007669"/>
    <property type="project" value="UniProtKB-SubCell"/>
</dbReference>
<keyword evidence="3" id="KW-0574">Periplasm</keyword>
<comment type="caution">
    <text evidence="6">The sequence shown here is derived from an EMBL/GenBank/DDBJ whole genome shotgun (WGS) entry which is preliminary data.</text>
</comment>
<dbReference type="OrthoDB" id="8561436at2"/>
<dbReference type="InterPro" id="IPR017585">
    <property type="entry name" value="SAF_FlgA"/>
</dbReference>
<feature type="signal peptide" evidence="4">
    <location>
        <begin position="1"/>
        <end position="39"/>
    </location>
</feature>
<reference evidence="6 7" key="1">
    <citation type="submission" date="2019-01" db="EMBL/GenBank/DDBJ databases">
        <authorList>
            <person name="Chen W.-M."/>
        </authorList>
    </citation>
    <scope>NUCLEOTIDE SEQUENCE [LARGE SCALE GENOMIC DNA]</scope>
    <source>
        <strain evidence="6 7">ICH-3</strain>
    </source>
</reference>
<dbReference type="PANTHER" id="PTHR36307">
    <property type="entry name" value="FLAGELLA BASAL BODY P-RING FORMATION PROTEIN FLGA"/>
    <property type="match status" value="1"/>
</dbReference>
<evidence type="ECO:0000256" key="2">
    <source>
        <dbReference type="ARBA" id="ARBA00022729"/>
    </source>
</evidence>